<dbReference type="STRING" id="4537.A0A0E0JSZ8"/>
<dbReference type="Gene3D" id="3.30.559.10">
    <property type="entry name" value="Chloramphenicol acetyltransferase-like domain"/>
    <property type="match status" value="1"/>
</dbReference>
<dbReference type="GO" id="GO:0050734">
    <property type="term" value="F:hydroxycinnamoyltransferase activity"/>
    <property type="evidence" value="ECO:0007669"/>
    <property type="project" value="UniProtKB-ARBA"/>
</dbReference>
<dbReference type="HOGENOM" id="CLU_014546_9_2_1"/>
<dbReference type="eggNOG" id="ENOG502QS3E">
    <property type="taxonomic scope" value="Eukaryota"/>
</dbReference>
<keyword evidence="3" id="KW-1185">Reference proteome</keyword>
<reference evidence="2" key="1">
    <citation type="submission" date="2015-04" db="UniProtKB">
        <authorList>
            <consortium name="EnsemblPlants"/>
        </authorList>
    </citation>
    <scope>IDENTIFICATION</scope>
</reference>
<evidence type="ECO:0000313" key="3">
    <source>
        <dbReference type="Proteomes" id="UP000026962"/>
    </source>
</evidence>
<dbReference type="PANTHER" id="PTHR31147">
    <property type="entry name" value="ACYL TRANSFERASE 4"/>
    <property type="match status" value="1"/>
</dbReference>
<sequence>MTKLTMGQEAVTAAAAVELGVKRGEPTLVAPASETKTGLYYLSNLDQNIAVIVQTVYCFAAADGGAAAGDALRESLSRVLVHYYPLAGRLTLTDDGKLIVDCTGEGAVFVDAVADVAMADVGDITRPDPGVLGELVYSVPGAKNVLEMPLLAAQART</sequence>
<organism evidence="2">
    <name type="scientific">Oryza punctata</name>
    <name type="common">Red rice</name>
    <dbReference type="NCBI Taxonomy" id="4537"/>
    <lineage>
        <taxon>Eukaryota</taxon>
        <taxon>Viridiplantae</taxon>
        <taxon>Streptophyta</taxon>
        <taxon>Embryophyta</taxon>
        <taxon>Tracheophyta</taxon>
        <taxon>Spermatophyta</taxon>
        <taxon>Magnoliopsida</taxon>
        <taxon>Liliopsida</taxon>
        <taxon>Poales</taxon>
        <taxon>Poaceae</taxon>
        <taxon>BOP clade</taxon>
        <taxon>Oryzoideae</taxon>
        <taxon>Oryzeae</taxon>
        <taxon>Oryzinae</taxon>
        <taxon>Oryza</taxon>
    </lineage>
</organism>
<dbReference type="Proteomes" id="UP000026962">
    <property type="component" value="Chromosome 1"/>
</dbReference>
<proteinExistence type="inferred from homology"/>
<comment type="similarity">
    <text evidence="1">Belongs to the plant acyltransferase family.</text>
</comment>
<dbReference type="AlphaFoldDB" id="A0A0E0JSZ8"/>
<dbReference type="OMA" id="RFELECM"/>
<dbReference type="InterPro" id="IPR023213">
    <property type="entry name" value="CAT-like_dom_sf"/>
</dbReference>
<evidence type="ECO:0000313" key="2">
    <source>
        <dbReference type="EnsemblPlants" id="OPUNC01G41220.1"/>
    </source>
</evidence>
<dbReference type="Gramene" id="OPUNC01G41220.1">
    <property type="protein sequence ID" value="OPUNC01G41220.1"/>
    <property type="gene ID" value="OPUNC01G41220"/>
</dbReference>
<reference evidence="2" key="2">
    <citation type="submission" date="2018-05" db="EMBL/GenBank/DDBJ databases">
        <title>OpunRS2 (Oryza punctata Reference Sequence Version 2).</title>
        <authorList>
            <person name="Zhang J."/>
            <person name="Kudrna D."/>
            <person name="Lee S."/>
            <person name="Talag J."/>
            <person name="Welchert J."/>
            <person name="Wing R.A."/>
        </authorList>
    </citation>
    <scope>NUCLEOTIDE SEQUENCE [LARGE SCALE GENOMIC DNA]</scope>
</reference>
<evidence type="ECO:0000256" key="1">
    <source>
        <dbReference type="ARBA" id="ARBA00009861"/>
    </source>
</evidence>
<dbReference type="InterPro" id="IPR050898">
    <property type="entry name" value="Plant_acyltransferase"/>
</dbReference>
<accession>A0A0E0JSZ8</accession>
<dbReference type="EnsemblPlants" id="OPUNC01G41220.1">
    <property type="protein sequence ID" value="OPUNC01G41220.1"/>
    <property type="gene ID" value="OPUNC01G41220"/>
</dbReference>
<protein>
    <submittedName>
        <fullName evidence="2">Uncharacterized protein</fullName>
    </submittedName>
</protein>
<dbReference type="Pfam" id="PF02458">
    <property type="entry name" value="Transferase"/>
    <property type="match status" value="1"/>
</dbReference>
<name>A0A0E0JSZ8_ORYPU</name>